<dbReference type="AlphaFoldDB" id="A0A9P0AS98"/>
<dbReference type="Proteomes" id="UP001154078">
    <property type="component" value="Chromosome 1"/>
</dbReference>
<organism evidence="2 3">
    <name type="scientific">Brassicogethes aeneus</name>
    <name type="common">Rape pollen beetle</name>
    <name type="synonym">Meligethes aeneus</name>
    <dbReference type="NCBI Taxonomy" id="1431903"/>
    <lineage>
        <taxon>Eukaryota</taxon>
        <taxon>Metazoa</taxon>
        <taxon>Ecdysozoa</taxon>
        <taxon>Arthropoda</taxon>
        <taxon>Hexapoda</taxon>
        <taxon>Insecta</taxon>
        <taxon>Pterygota</taxon>
        <taxon>Neoptera</taxon>
        <taxon>Endopterygota</taxon>
        <taxon>Coleoptera</taxon>
        <taxon>Polyphaga</taxon>
        <taxon>Cucujiformia</taxon>
        <taxon>Nitidulidae</taxon>
        <taxon>Meligethinae</taxon>
        <taxon>Brassicogethes</taxon>
    </lineage>
</organism>
<sequence>MTYTLQNLFNGGSDVSDVFSEFQGQERPSSSNVLSSEELSSAGEGENSAQKKPKTKGCKTTPENKEKGKRKRGRQLNKFCDSWLNDPEFSKWLAKSTNKKNGHEYAFCKVCNSEIIAHRNDIRRHSSSEKHSYNAKQIFTNRTVVDMNYLAPDDLTKRAELKLCSLLATNNLPFSLIFKKHFSGFKNCGQNCCQTNQGYVYDNRKFRQNF</sequence>
<dbReference type="EMBL" id="OV121132">
    <property type="protein sequence ID" value="CAH0546933.1"/>
    <property type="molecule type" value="Genomic_DNA"/>
</dbReference>
<protein>
    <recommendedName>
        <fullName evidence="4">U1-type domain-containing protein</fullName>
    </recommendedName>
</protein>
<keyword evidence="3" id="KW-1185">Reference proteome</keyword>
<reference evidence="2" key="1">
    <citation type="submission" date="2021-12" db="EMBL/GenBank/DDBJ databases">
        <authorList>
            <person name="King R."/>
        </authorList>
    </citation>
    <scope>NUCLEOTIDE SEQUENCE</scope>
</reference>
<evidence type="ECO:0000256" key="1">
    <source>
        <dbReference type="SAM" id="MobiDB-lite"/>
    </source>
</evidence>
<evidence type="ECO:0000313" key="2">
    <source>
        <dbReference type="EMBL" id="CAH0546933.1"/>
    </source>
</evidence>
<name>A0A9P0AS98_BRAAE</name>
<evidence type="ECO:0000313" key="3">
    <source>
        <dbReference type="Proteomes" id="UP001154078"/>
    </source>
</evidence>
<accession>A0A9P0AS98</accession>
<feature type="region of interest" description="Disordered" evidence="1">
    <location>
        <begin position="21"/>
        <end position="73"/>
    </location>
</feature>
<gene>
    <name evidence="2" type="ORF">MELIAE_LOCUS1008</name>
</gene>
<feature type="compositionally biased region" description="Low complexity" evidence="1">
    <location>
        <begin position="29"/>
        <end position="48"/>
    </location>
</feature>
<dbReference type="OrthoDB" id="6779123at2759"/>
<proteinExistence type="predicted"/>
<evidence type="ECO:0008006" key="4">
    <source>
        <dbReference type="Google" id="ProtNLM"/>
    </source>
</evidence>